<proteinExistence type="predicted"/>
<dbReference type="EMBL" id="MFQD01000009">
    <property type="protein sequence ID" value="OGH68135.1"/>
    <property type="molecule type" value="Genomic_DNA"/>
</dbReference>
<feature type="transmembrane region" description="Helical" evidence="1">
    <location>
        <begin position="96"/>
        <end position="116"/>
    </location>
</feature>
<accession>A0A1F6M935</accession>
<dbReference type="AlphaFoldDB" id="A0A1F6M935"/>
<reference evidence="2 3" key="1">
    <citation type="journal article" date="2016" name="Nat. Commun.">
        <title>Thousands of microbial genomes shed light on interconnected biogeochemical processes in an aquifer system.</title>
        <authorList>
            <person name="Anantharaman K."/>
            <person name="Brown C.T."/>
            <person name="Hug L.A."/>
            <person name="Sharon I."/>
            <person name="Castelle C.J."/>
            <person name="Probst A.J."/>
            <person name="Thomas B.C."/>
            <person name="Singh A."/>
            <person name="Wilkins M.J."/>
            <person name="Karaoz U."/>
            <person name="Brodie E.L."/>
            <person name="Williams K.H."/>
            <person name="Hubbard S.S."/>
            <person name="Banfield J.F."/>
        </authorList>
    </citation>
    <scope>NUCLEOTIDE SEQUENCE [LARGE SCALE GENOMIC DNA]</scope>
</reference>
<protein>
    <submittedName>
        <fullName evidence="2">Uncharacterized protein</fullName>
    </submittedName>
</protein>
<evidence type="ECO:0000256" key="1">
    <source>
        <dbReference type="SAM" id="Phobius"/>
    </source>
</evidence>
<feature type="transmembrane region" description="Helical" evidence="1">
    <location>
        <begin position="136"/>
        <end position="158"/>
    </location>
</feature>
<name>A0A1F6M935_9BACT</name>
<keyword evidence="1" id="KW-0472">Membrane</keyword>
<keyword evidence="1" id="KW-0812">Transmembrane</keyword>
<gene>
    <name evidence="2" type="ORF">A3C15_01945</name>
</gene>
<dbReference type="Proteomes" id="UP000176532">
    <property type="component" value="Unassembled WGS sequence"/>
</dbReference>
<dbReference type="STRING" id="1798682.A3C15_01945"/>
<comment type="caution">
    <text evidence="2">The sequence shown here is derived from an EMBL/GenBank/DDBJ whole genome shotgun (WGS) entry which is preliminary data.</text>
</comment>
<feature type="transmembrane region" description="Helical" evidence="1">
    <location>
        <begin position="20"/>
        <end position="40"/>
    </location>
</feature>
<organism evidence="2 3">
    <name type="scientific">Candidatus Magasanikbacteria bacterium RIFCSPHIGHO2_02_FULL_50_9b</name>
    <dbReference type="NCBI Taxonomy" id="1798682"/>
    <lineage>
        <taxon>Bacteria</taxon>
        <taxon>Candidatus Magasanikiibacteriota</taxon>
    </lineage>
</organism>
<feature type="transmembrane region" description="Helical" evidence="1">
    <location>
        <begin position="46"/>
        <end position="64"/>
    </location>
</feature>
<evidence type="ECO:0000313" key="2">
    <source>
        <dbReference type="EMBL" id="OGH68135.1"/>
    </source>
</evidence>
<sequence length="168" mass="19626">MTVSQIHVTVKFESKEVLMLYRLFVFAMIMIIGLPITTAIDLATDRLYYVSEWLGMFLIMTYSAETGYHAGISYDEAAEKNNGVTLWIRIQLAGRFLLWFLLSVVLDIIWCLYLRYLYMDVDHEAKSFVLRRDSNMILACCYAGAYFFGLWVLPMLYSHERPQAETNR</sequence>
<keyword evidence="1" id="KW-1133">Transmembrane helix</keyword>
<evidence type="ECO:0000313" key="3">
    <source>
        <dbReference type="Proteomes" id="UP000176532"/>
    </source>
</evidence>